<dbReference type="SUPFAM" id="SSF52833">
    <property type="entry name" value="Thioredoxin-like"/>
    <property type="match status" value="1"/>
</dbReference>
<evidence type="ECO:0000256" key="1">
    <source>
        <dbReference type="RuleBase" id="RU369102"/>
    </source>
</evidence>
<dbReference type="EC" id="2.5.1.18" evidence="1"/>
<evidence type="ECO:0000259" key="2">
    <source>
        <dbReference type="PROSITE" id="PS50404"/>
    </source>
</evidence>
<comment type="catalytic activity">
    <reaction evidence="1">
        <text>RX + glutathione = an S-substituted glutathione + a halide anion + H(+)</text>
        <dbReference type="Rhea" id="RHEA:16437"/>
        <dbReference type="ChEBI" id="CHEBI:15378"/>
        <dbReference type="ChEBI" id="CHEBI:16042"/>
        <dbReference type="ChEBI" id="CHEBI:17792"/>
        <dbReference type="ChEBI" id="CHEBI:57925"/>
        <dbReference type="ChEBI" id="CHEBI:90779"/>
        <dbReference type="EC" id="2.5.1.18"/>
    </reaction>
</comment>
<keyword evidence="4" id="KW-1185">Reference proteome</keyword>
<gene>
    <name evidence="3" type="primary">HSP26A_4</name>
    <name evidence="3" type="ORF">PIB30_005757</name>
</gene>
<evidence type="ECO:0000313" key="3">
    <source>
        <dbReference type="EMBL" id="MED6179958.1"/>
    </source>
</evidence>
<dbReference type="GO" id="GO:0004364">
    <property type="term" value="F:glutathione transferase activity"/>
    <property type="evidence" value="ECO:0007669"/>
    <property type="project" value="UniProtKB-EC"/>
</dbReference>
<feature type="domain" description="GST N-terminal" evidence="2">
    <location>
        <begin position="7"/>
        <end position="86"/>
    </location>
</feature>
<protein>
    <recommendedName>
        <fullName evidence="1">Glutathione S-transferase</fullName>
        <ecNumber evidence="1">2.5.1.18</ecNumber>
    </recommendedName>
</protein>
<evidence type="ECO:0000313" key="4">
    <source>
        <dbReference type="Proteomes" id="UP001341840"/>
    </source>
</evidence>
<dbReference type="Pfam" id="PF02798">
    <property type="entry name" value="GST_N"/>
    <property type="match status" value="1"/>
</dbReference>
<comment type="similarity">
    <text evidence="1">Belongs to the GST superfamily.</text>
</comment>
<comment type="function">
    <text evidence="1">Is involved in the conjugation of reduced glutathione to a wide number of exogenous and endogenous hydrophobic electrophiles.</text>
</comment>
<dbReference type="InterPro" id="IPR004045">
    <property type="entry name" value="Glutathione_S-Trfase_N"/>
</dbReference>
<organism evidence="3 4">
    <name type="scientific">Stylosanthes scabra</name>
    <dbReference type="NCBI Taxonomy" id="79078"/>
    <lineage>
        <taxon>Eukaryota</taxon>
        <taxon>Viridiplantae</taxon>
        <taxon>Streptophyta</taxon>
        <taxon>Embryophyta</taxon>
        <taxon>Tracheophyta</taxon>
        <taxon>Spermatophyta</taxon>
        <taxon>Magnoliopsida</taxon>
        <taxon>eudicotyledons</taxon>
        <taxon>Gunneridae</taxon>
        <taxon>Pentapetalae</taxon>
        <taxon>rosids</taxon>
        <taxon>fabids</taxon>
        <taxon>Fabales</taxon>
        <taxon>Fabaceae</taxon>
        <taxon>Papilionoideae</taxon>
        <taxon>50 kb inversion clade</taxon>
        <taxon>dalbergioids sensu lato</taxon>
        <taxon>Dalbergieae</taxon>
        <taxon>Pterocarpus clade</taxon>
        <taxon>Stylosanthes</taxon>
    </lineage>
</organism>
<proteinExistence type="inferred from homology"/>
<comment type="subcellular location">
    <subcellularLocation>
        <location evidence="1">Cytoplasm</location>
        <location evidence="1">Cytosol</location>
    </subcellularLocation>
</comment>
<comment type="caution">
    <text evidence="3">The sequence shown here is derived from an EMBL/GenBank/DDBJ whole genome shotgun (WGS) entry which is preliminary data.</text>
</comment>
<dbReference type="InterPro" id="IPR045073">
    <property type="entry name" value="Omega/Tau-like"/>
</dbReference>
<dbReference type="EMBL" id="JASCZI010181254">
    <property type="protein sequence ID" value="MED6179958.1"/>
    <property type="molecule type" value="Genomic_DNA"/>
</dbReference>
<dbReference type="CDD" id="cd03058">
    <property type="entry name" value="GST_N_Tau"/>
    <property type="match status" value="1"/>
</dbReference>
<name>A0ABU6W7J3_9FABA</name>
<accession>A0ABU6W7J3</accession>
<reference evidence="3 4" key="1">
    <citation type="journal article" date="2023" name="Plants (Basel)">
        <title>Bridging the Gap: Combining Genomics and Transcriptomics Approaches to Understand Stylosanthes scabra, an Orphan Legume from the Brazilian Caatinga.</title>
        <authorList>
            <person name="Ferreira-Neto J.R.C."/>
            <person name="da Silva M.D."/>
            <person name="Binneck E."/>
            <person name="de Melo N.F."/>
            <person name="da Silva R.H."/>
            <person name="de Melo A.L.T.M."/>
            <person name="Pandolfi V."/>
            <person name="Bustamante F.O."/>
            <person name="Brasileiro-Vidal A.C."/>
            <person name="Benko-Iseppon A.M."/>
        </authorList>
    </citation>
    <scope>NUCLEOTIDE SEQUENCE [LARGE SCALE GENOMIC DNA]</scope>
    <source>
        <tissue evidence="3">Leaves</tissue>
    </source>
</reference>
<dbReference type="Gene3D" id="3.40.30.10">
    <property type="entry name" value="Glutaredoxin"/>
    <property type="match status" value="1"/>
</dbReference>
<dbReference type="PANTHER" id="PTHR11260:SF676">
    <property type="entry name" value="GLUTATHIONE S-TRANSFERASE U8"/>
    <property type="match status" value="1"/>
</dbReference>
<dbReference type="PANTHER" id="PTHR11260">
    <property type="entry name" value="GLUTATHIONE S-TRANSFERASE, GST, SUPERFAMILY, GST DOMAIN CONTAINING"/>
    <property type="match status" value="1"/>
</dbReference>
<dbReference type="PROSITE" id="PS50404">
    <property type="entry name" value="GST_NTER"/>
    <property type="match status" value="1"/>
</dbReference>
<sequence length="109" mass="12409">MAAEQEEGLKLLGVRASPYSHRVLLALKLKGVQHEYLQENLEHKSQQLLKYNPIHKKVPVLVHKEKPIIESLVIVEYIDETWMVTISCLRSLTKEPWLGSGPSLLLKSA</sequence>
<keyword evidence="1 3" id="KW-0808">Transferase</keyword>
<dbReference type="InterPro" id="IPR036249">
    <property type="entry name" value="Thioredoxin-like_sf"/>
</dbReference>
<keyword evidence="1" id="KW-0963">Cytoplasm</keyword>
<dbReference type="Proteomes" id="UP001341840">
    <property type="component" value="Unassembled WGS sequence"/>
</dbReference>